<dbReference type="RefSeq" id="WP_245731352.1">
    <property type="nucleotide sequence ID" value="NZ_FOCI01000005.1"/>
</dbReference>
<organism evidence="3 4">
    <name type="scientific">Loktanella fryxellensis</name>
    <dbReference type="NCBI Taxonomy" id="245187"/>
    <lineage>
        <taxon>Bacteria</taxon>
        <taxon>Pseudomonadati</taxon>
        <taxon>Pseudomonadota</taxon>
        <taxon>Alphaproteobacteria</taxon>
        <taxon>Rhodobacterales</taxon>
        <taxon>Roseobacteraceae</taxon>
        <taxon>Loktanella</taxon>
    </lineage>
</organism>
<dbReference type="InterPro" id="IPR002372">
    <property type="entry name" value="PQQ_rpt_dom"/>
</dbReference>
<proteinExistence type="predicted"/>
<feature type="domain" description="Pyrrolo-quinoline quinone repeat" evidence="2">
    <location>
        <begin position="373"/>
        <end position="432"/>
    </location>
</feature>
<dbReference type="AlphaFoldDB" id="A0A1H8BFV3"/>
<dbReference type="PANTHER" id="PTHR34512:SF30">
    <property type="entry name" value="OUTER MEMBRANE PROTEIN ASSEMBLY FACTOR BAMB"/>
    <property type="match status" value="1"/>
</dbReference>
<dbReference type="Proteomes" id="UP000199585">
    <property type="component" value="Unassembled WGS sequence"/>
</dbReference>
<reference evidence="3 4" key="1">
    <citation type="submission" date="2016-10" db="EMBL/GenBank/DDBJ databases">
        <authorList>
            <person name="de Groot N.N."/>
        </authorList>
    </citation>
    <scope>NUCLEOTIDE SEQUENCE [LARGE SCALE GENOMIC DNA]</scope>
    <source>
        <strain evidence="3 4">DSM 16213</strain>
    </source>
</reference>
<sequence>MTSKTLSVGLLALMTLSACGEADVILPGVREAVGDTAAQVNRAVPIALPAPVLNADWTHRGGTADRSSVQPVLGAALSQVFAVDIGEGDSRGARITAEPVVAGGIVYTLDARSRVVATTTGGAPVWSADVTPVTTNREAGSGGGLAVGNGRLYVSTGYGTLTALDARTGAMVWTQDLDAPGTSAPTVVGERVYVVSRDSRAWALEAADGRIAYQTSGVVSDTSFGGGAGPAVSDDLVVFPFNSGEVVGLFPQGGIPRWSQVISGDRPGQATGSLTDISGDPVIDGQTVYVGNFTGVTVALEAGTGTRLWTAREGASGPVWPAGGSVFLVNDLNQLVRLDATTGEPIWRIVLPDFVDTGTFIRRSRTVFAHFGPIMAGNRLVVASSDGQLRSFDPVTGALIGAVPLPGGAASAPAIANGILYVATKDGQLLAFR</sequence>
<dbReference type="EMBL" id="FOCI01000005">
    <property type="protein sequence ID" value="SEM81735.1"/>
    <property type="molecule type" value="Genomic_DNA"/>
</dbReference>
<dbReference type="PANTHER" id="PTHR34512">
    <property type="entry name" value="CELL SURFACE PROTEIN"/>
    <property type="match status" value="1"/>
</dbReference>
<keyword evidence="4" id="KW-1185">Reference proteome</keyword>
<dbReference type="SUPFAM" id="SSF50998">
    <property type="entry name" value="Quinoprotein alcohol dehydrogenase-like"/>
    <property type="match status" value="1"/>
</dbReference>
<dbReference type="STRING" id="245187.SAMN04488003_10532"/>
<evidence type="ECO:0000313" key="3">
    <source>
        <dbReference type="EMBL" id="SEM81735.1"/>
    </source>
</evidence>
<dbReference type="InterPro" id="IPR015943">
    <property type="entry name" value="WD40/YVTN_repeat-like_dom_sf"/>
</dbReference>
<accession>A0A1H8BFV3</accession>
<keyword evidence="1" id="KW-0732">Signal</keyword>
<feature type="domain" description="Pyrrolo-quinoline quinone repeat" evidence="2">
    <location>
        <begin position="112"/>
        <end position="348"/>
    </location>
</feature>
<dbReference type="PROSITE" id="PS51257">
    <property type="entry name" value="PROKAR_LIPOPROTEIN"/>
    <property type="match status" value="1"/>
</dbReference>
<protein>
    <submittedName>
        <fullName evidence="3">Outer membrane protein assembly factor BamB, contains PQQ-like beta-propeller repeat</fullName>
    </submittedName>
</protein>
<dbReference type="Gene3D" id="2.130.10.10">
    <property type="entry name" value="YVTN repeat-like/Quinoprotein amine dehydrogenase"/>
    <property type="match status" value="1"/>
</dbReference>
<dbReference type="SMART" id="SM00564">
    <property type="entry name" value="PQQ"/>
    <property type="match status" value="5"/>
</dbReference>
<feature type="chain" id="PRO_5011570992" evidence="1">
    <location>
        <begin position="23"/>
        <end position="433"/>
    </location>
</feature>
<dbReference type="InterPro" id="IPR018391">
    <property type="entry name" value="PQQ_b-propeller_rpt"/>
</dbReference>
<feature type="signal peptide" evidence="1">
    <location>
        <begin position="1"/>
        <end position="22"/>
    </location>
</feature>
<evidence type="ECO:0000256" key="1">
    <source>
        <dbReference type="SAM" id="SignalP"/>
    </source>
</evidence>
<name>A0A1H8BFV3_9RHOB</name>
<dbReference type="InterPro" id="IPR011047">
    <property type="entry name" value="Quinoprotein_ADH-like_sf"/>
</dbReference>
<evidence type="ECO:0000259" key="2">
    <source>
        <dbReference type="Pfam" id="PF13360"/>
    </source>
</evidence>
<dbReference type="Pfam" id="PF13360">
    <property type="entry name" value="PQQ_2"/>
    <property type="match status" value="2"/>
</dbReference>
<evidence type="ECO:0000313" key="4">
    <source>
        <dbReference type="Proteomes" id="UP000199585"/>
    </source>
</evidence>
<gene>
    <name evidence="3" type="ORF">SAMN04488003_10532</name>
</gene>